<evidence type="ECO:0000313" key="8">
    <source>
        <dbReference type="Proteomes" id="UP000036987"/>
    </source>
</evidence>
<dbReference type="GO" id="GO:0000221">
    <property type="term" value="C:vacuolar proton-transporting V-type ATPase, V1 domain"/>
    <property type="evidence" value="ECO:0000318"/>
    <property type="project" value="GO_Central"/>
</dbReference>
<dbReference type="PANTHER" id="PTHR12713:SF11">
    <property type="entry name" value="V-TYPE PROTON ATPASE SUBUNIT G"/>
    <property type="match status" value="1"/>
</dbReference>
<comment type="similarity">
    <text evidence="2 6">Belongs to the V-ATPase G subunit family.</text>
</comment>
<dbReference type="PANTHER" id="PTHR12713">
    <property type="entry name" value="VACUOLAR ATP SYNTHASE SUBUNIT G"/>
    <property type="match status" value="1"/>
</dbReference>
<evidence type="ECO:0000256" key="4">
    <source>
        <dbReference type="ARBA" id="ARBA00022781"/>
    </source>
</evidence>
<keyword evidence="4 6" id="KW-0375">Hydrogen ion transport</keyword>
<dbReference type="FunFam" id="1.20.5.2950:FF:000001">
    <property type="entry name" value="V-type proton ATPase subunit G"/>
    <property type="match status" value="1"/>
</dbReference>
<evidence type="ECO:0000313" key="7">
    <source>
        <dbReference type="EMBL" id="KMZ69385.1"/>
    </source>
</evidence>
<organism evidence="7 8">
    <name type="scientific">Zostera marina</name>
    <name type="common">Eelgrass</name>
    <dbReference type="NCBI Taxonomy" id="29655"/>
    <lineage>
        <taxon>Eukaryota</taxon>
        <taxon>Viridiplantae</taxon>
        <taxon>Streptophyta</taxon>
        <taxon>Embryophyta</taxon>
        <taxon>Tracheophyta</taxon>
        <taxon>Spermatophyta</taxon>
        <taxon>Magnoliopsida</taxon>
        <taxon>Liliopsida</taxon>
        <taxon>Zosteraceae</taxon>
        <taxon>Zostera</taxon>
    </lineage>
</organism>
<dbReference type="InterPro" id="IPR005124">
    <property type="entry name" value="V-ATPase_G"/>
</dbReference>
<dbReference type="AlphaFoldDB" id="A0A0K9PMB7"/>
<protein>
    <recommendedName>
        <fullName evidence="6">V-type proton ATPase subunit G</fullName>
    </recommendedName>
</protein>
<comment type="caution">
    <text evidence="7">The sequence shown here is derived from an EMBL/GenBank/DDBJ whole genome shotgun (WGS) entry which is preliminary data.</text>
</comment>
<dbReference type="Pfam" id="PF03179">
    <property type="entry name" value="V-ATPase_G"/>
    <property type="match status" value="1"/>
</dbReference>
<evidence type="ECO:0000256" key="2">
    <source>
        <dbReference type="ARBA" id="ARBA00010066"/>
    </source>
</evidence>
<gene>
    <name evidence="7" type="ORF">ZOSMA_215G00190</name>
</gene>
<name>A0A0K9PMB7_ZOSMR</name>
<comment type="subunit">
    <text evidence="6">V-ATPase is a heteromultimeric enzyme made up of two complexes: the ATP-hydrolytic V1 complex and the proton translocation V0 complex.</text>
</comment>
<keyword evidence="8" id="KW-1185">Reference proteome</keyword>
<dbReference type="Gene3D" id="1.20.5.2950">
    <property type="match status" value="1"/>
</dbReference>
<keyword evidence="5 6" id="KW-0406">Ion transport</keyword>
<comment type="function">
    <text evidence="6">Subunit of the V1 complex of vacuolar(H+)-ATPase (V-ATPase), a multisubunit enzyme composed of a peripheral complex (V1) that hydrolyzes ATP and a membrane integral complex (V0) that translocates protons. V-ATPase is responsible for acidifying and maintaining the pH of intracellular compartments and in some cell types, is targeted to the plasma membrane, where it is responsible for acidifying the extracellular environment.</text>
</comment>
<dbReference type="Proteomes" id="UP000036987">
    <property type="component" value="Unassembled WGS sequence"/>
</dbReference>
<reference evidence="8" key="1">
    <citation type="journal article" date="2016" name="Nature">
        <title>The genome of the seagrass Zostera marina reveals angiosperm adaptation to the sea.</title>
        <authorList>
            <person name="Olsen J.L."/>
            <person name="Rouze P."/>
            <person name="Verhelst B."/>
            <person name="Lin Y.-C."/>
            <person name="Bayer T."/>
            <person name="Collen J."/>
            <person name="Dattolo E."/>
            <person name="De Paoli E."/>
            <person name="Dittami S."/>
            <person name="Maumus F."/>
            <person name="Michel G."/>
            <person name="Kersting A."/>
            <person name="Lauritano C."/>
            <person name="Lohaus R."/>
            <person name="Toepel M."/>
            <person name="Tonon T."/>
            <person name="Vanneste K."/>
            <person name="Amirebrahimi M."/>
            <person name="Brakel J."/>
            <person name="Bostroem C."/>
            <person name="Chovatia M."/>
            <person name="Grimwood J."/>
            <person name="Jenkins J.W."/>
            <person name="Jueterbock A."/>
            <person name="Mraz A."/>
            <person name="Stam W.T."/>
            <person name="Tice H."/>
            <person name="Bornberg-Bauer E."/>
            <person name="Green P.J."/>
            <person name="Pearson G.A."/>
            <person name="Procaccini G."/>
            <person name="Duarte C.M."/>
            <person name="Schmutz J."/>
            <person name="Reusch T.B.H."/>
            <person name="Van de Peer Y."/>
        </authorList>
    </citation>
    <scope>NUCLEOTIDE SEQUENCE [LARGE SCALE GENOMIC DNA]</scope>
    <source>
        <strain evidence="8">cv. Finnish</strain>
    </source>
</reference>
<evidence type="ECO:0000256" key="1">
    <source>
        <dbReference type="ARBA" id="ARBA00003847"/>
    </source>
</evidence>
<dbReference type="STRING" id="29655.A0A0K9PMB7"/>
<dbReference type="GO" id="GO:0046961">
    <property type="term" value="F:proton-transporting ATPase activity, rotational mechanism"/>
    <property type="evidence" value="ECO:0000318"/>
    <property type="project" value="GO_Central"/>
</dbReference>
<dbReference type="GO" id="GO:0016887">
    <property type="term" value="F:ATP hydrolysis activity"/>
    <property type="evidence" value="ECO:0000318"/>
    <property type="project" value="GO_Central"/>
</dbReference>
<dbReference type="NCBIfam" id="TIGR01147">
    <property type="entry name" value="V_ATP_synt_G"/>
    <property type="match status" value="1"/>
</dbReference>
<dbReference type="OrthoDB" id="250802at2759"/>
<evidence type="ECO:0000256" key="6">
    <source>
        <dbReference type="RuleBase" id="RU364019"/>
    </source>
</evidence>
<proteinExistence type="inferred from homology"/>
<accession>A0A0K9PMB7</accession>
<evidence type="ECO:0000256" key="3">
    <source>
        <dbReference type="ARBA" id="ARBA00022448"/>
    </source>
</evidence>
<comment type="function">
    <text evidence="1">Catalytic subunit of the peripheral V1 complex of vacuolar ATPase (V-ATPase). V-ATPase is responsible for acidifying a variety of intracellular compartments in eukaryotic cells.</text>
</comment>
<sequence length="111" mass="12439">MDVNNRRGTGIELLLSAEQESQEIVTGARNGKLSRMRQARDEADTESMEYRALRESEFQKKLAESSGDSGANVKRLEEETKTKIANLKRDCSKISPNVVNMLLKHATSVKN</sequence>
<keyword evidence="3 6" id="KW-0813">Transport</keyword>
<dbReference type="EMBL" id="LFYR01000773">
    <property type="protein sequence ID" value="KMZ69385.1"/>
    <property type="molecule type" value="Genomic_DNA"/>
</dbReference>
<dbReference type="OMA" id="RHSKHNI"/>
<evidence type="ECO:0000256" key="5">
    <source>
        <dbReference type="ARBA" id="ARBA00023065"/>
    </source>
</evidence>